<keyword evidence="11" id="KW-1185">Reference proteome</keyword>
<dbReference type="InterPro" id="IPR011491">
    <property type="entry name" value="FlgE_D2"/>
</dbReference>
<dbReference type="InterPro" id="IPR053967">
    <property type="entry name" value="LlgE_F_G-like_D1"/>
</dbReference>
<evidence type="ECO:0000259" key="9">
    <source>
        <dbReference type="Pfam" id="PF22692"/>
    </source>
</evidence>
<dbReference type="Gene3D" id="2.60.98.20">
    <property type="entry name" value="Flagellar hook protein FlgE"/>
    <property type="match status" value="1"/>
</dbReference>
<dbReference type="EMBL" id="SWCJ01000001">
    <property type="protein sequence ID" value="TKB58217.1"/>
    <property type="molecule type" value="Genomic_DNA"/>
</dbReference>
<keyword evidence="10" id="KW-0969">Cilium</keyword>
<dbReference type="OrthoDB" id="8578401at2"/>
<comment type="caution">
    <text evidence="10">The sequence shown here is derived from an EMBL/GenBank/DDBJ whole genome shotgun (WGS) entry which is preliminary data.</text>
</comment>
<dbReference type="InterPro" id="IPR037058">
    <property type="entry name" value="Falgellar_hook_FlgE_sf"/>
</dbReference>
<dbReference type="NCBIfam" id="TIGR03506">
    <property type="entry name" value="FlgEFG_subfam"/>
    <property type="match status" value="1"/>
</dbReference>
<organism evidence="10 11">
    <name type="scientific">Ferrimonas aestuarii</name>
    <dbReference type="NCBI Taxonomy" id="2569539"/>
    <lineage>
        <taxon>Bacteria</taxon>
        <taxon>Pseudomonadati</taxon>
        <taxon>Pseudomonadota</taxon>
        <taxon>Gammaproteobacteria</taxon>
        <taxon>Alteromonadales</taxon>
        <taxon>Ferrimonadaceae</taxon>
        <taxon>Ferrimonas</taxon>
    </lineage>
</organism>
<dbReference type="NCBIfam" id="NF004240">
    <property type="entry name" value="PRK05682.1-4"/>
    <property type="match status" value="1"/>
</dbReference>
<dbReference type="PANTHER" id="PTHR30435">
    <property type="entry name" value="FLAGELLAR PROTEIN"/>
    <property type="match status" value="1"/>
</dbReference>
<dbReference type="SUPFAM" id="SSF117143">
    <property type="entry name" value="Flagellar hook protein flgE"/>
    <property type="match status" value="1"/>
</dbReference>
<dbReference type="GO" id="GO:0005829">
    <property type="term" value="C:cytosol"/>
    <property type="evidence" value="ECO:0007669"/>
    <property type="project" value="TreeGrafter"/>
</dbReference>
<reference evidence="10 11" key="1">
    <citation type="submission" date="2019-04" db="EMBL/GenBank/DDBJ databases">
        <authorList>
            <person name="Hwang J.C."/>
        </authorList>
    </citation>
    <scope>NUCLEOTIDE SEQUENCE [LARGE SCALE GENOMIC DNA]</scope>
    <source>
        <strain evidence="10 11">IMCC35002</strain>
    </source>
</reference>
<dbReference type="PANTHER" id="PTHR30435:SF1">
    <property type="entry name" value="FLAGELLAR HOOK PROTEIN FLGE"/>
    <property type="match status" value="1"/>
</dbReference>
<dbReference type="Pfam" id="PF06429">
    <property type="entry name" value="Flg_bbr_C"/>
    <property type="match status" value="1"/>
</dbReference>
<dbReference type="Proteomes" id="UP000305675">
    <property type="component" value="Unassembled WGS sequence"/>
</dbReference>
<comment type="subcellular location">
    <subcellularLocation>
        <location evidence="1 5">Bacterial flagellum basal body</location>
    </subcellularLocation>
</comment>
<feature type="domain" description="Flagellar hook protein FlgE D2" evidence="8">
    <location>
        <begin position="167"/>
        <end position="341"/>
    </location>
</feature>
<feature type="domain" description="Flagellar basal-body/hook protein C-terminal" evidence="7">
    <location>
        <begin position="417"/>
        <end position="460"/>
    </location>
</feature>
<dbReference type="InterPro" id="IPR010930">
    <property type="entry name" value="Flg_bb/hook_C_dom"/>
</dbReference>
<evidence type="ECO:0000259" key="7">
    <source>
        <dbReference type="Pfam" id="PF06429"/>
    </source>
</evidence>
<gene>
    <name evidence="10" type="primary">flgE</name>
    <name evidence="10" type="ORF">FCL42_00175</name>
</gene>
<dbReference type="InterPro" id="IPR001444">
    <property type="entry name" value="Flag_bb_rod_N"/>
</dbReference>
<evidence type="ECO:0000256" key="5">
    <source>
        <dbReference type="RuleBase" id="RU362116"/>
    </source>
</evidence>
<dbReference type="Pfam" id="PF00460">
    <property type="entry name" value="Flg_bb_rod"/>
    <property type="match status" value="1"/>
</dbReference>
<dbReference type="PROSITE" id="PS00588">
    <property type="entry name" value="FLAGELLA_BB_ROD"/>
    <property type="match status" value="1"/>
</dbReference>
<dbReference type="GO" id="GO:0009425">
    <property type="term" value="C:bacterial-type flagellum basal body"/>
    <property type="evidence" value="ECO:0007669"/>
    <property type="project" value="UniProtKB-SubCell"/>
</dbReference>
<accession>A0A4U1BRD5</accession>
<feature type="domain" description="Flagellar basal body rod protein N-terminal" evidence="6">
    <location>
        <begin position="4"/>
        <end position="33"/>
    </location>
</feature>
<keyword evidence="10" id="KW-0282">Flagellum</keyword>
<dbReference type="Pfam" id="PF07559">
    <property type="entry name" value="FlgE_D2"/>
    <property type="match status" value="1"/>
</dbReference>
<evidence type="ECO:0000313" key="11">
    <source>
        <dbReference type="Proteomes" id="UP000305675"/>
    </source>
</evidence>
<dbReference type="Pfam" id="PF22692">
    <property type="entry name" value="LlgE_F_G_D1"/>
    <property type="match status" value="1"/>
</dbReference>
<comment type="similarity">
    <text evidence="2 5">Belongs to the flagella basal body rod proteins family.</text>
</comment>
<dbReference type="AlphaFoldDB" id="A0A4U1BRD5"/>
<evidence type="ECO:0000256" key="4">
    <source>
        <dbReference type="ARBA" id="ARBA00023143"/>
    </source>
</evidence>
<evidence type="ECO:0000259" key="8">
    <source>
        <dbReference type="Pfam" id="PF07559"/>
    </source>
</evidence>
<keyword evidence="10" id="KW-0966">Cell projection</keyword>
<dbReference type="GO" id="GO:0009424">
    <property type="term" value="C:bacterial-type flagellum hook"/>
    <property type="evidence" value="ECO:0007669"/>
    <property type="project" value="TreeGrafter"/>
</dbReference>
<dbReference type="InterPro" id="IPR020013">
    <property type="entry name" value="Flagellar_FlgE/F/G"/>
</dbReference>
<feature type="domain" description="Flagellar hook protein FlgE/F/G-like D1" evidence="9">
    <location>
        <begin position="83"/>
        <end position="153"/>
    </location>
</feature>
<dbReference type="InterPro" id="IPR019776">
    <property type="entry name" value="Flagellar_basal_body_rod_CS"/>
</dbReference>
<evidence type="ECO:0000256" key="1">
    <source>
        <dbReference type="ARBA" id="ARBA00004117"/>
    </source>
</evidence>
<evidence type="ECO:0000256" key="3">
    <source>
        <dbReference type="ARBA" id="ARBA00019015"/>
    </source>
</evidence>
<dbReference type="GO" id="GO:0071978">
    <property type="term" value="P:bacterial-type flagellum-dependent swarming motility"/>
    <property type="evidence" value="ECO:0007669"/>
    <property type="project" value="TreeGrafter"/>
</dbReference>
<proteinExistence type="inferred from homology"/>
<dbReference type="InterPro" id="IPR037925">
    <property type="entry name" value="FlgE/F/G-like"/>
</dbReference>
<comment type="function">
    <text evidence="5">A flexible structure which links the flagellar filament to the drive apparatus in the basal body.</text>
</comment>
<protein>
    <recommendedName>
        <fullName evidence="3 5">Flagellar hook protein FlgE</fullName>
    </recommendedName>
</protein>
<name>A0A4U1BRD5_9GAMM</name>
<evidence type="ECO:0000313" key="10">
    <source>
        <dbReference type="EMBL" id="TKB58217.1"/>
    </source>
</evidence>
<evidence type="ECO:0000256" key="2">
    <source>
        <dbReference type="ARBA" id="ARBA00009677"/>
    </source>
</evidence>
<keyword evidence="4 5" id="KW-0975">Bacterial flagellum</keyword>
<dbReference type="RefSeq" id="WP_136861365.1">
    <property type="nucleotide sequence ID" value="NZ_SWCJ01000001.1"/>
</dbReference>
<evidence type="ECO:0000259" key="6">
    <source>
        <dbReference type="Pfam" id="PF00460"/>
    </source>
</evidence>
<sequence length="461" mass="48744">MSFNISLSGLNAAQKDLDTTSNNIANVNTVGFKESRAEFADVYSASLFSNSKTQVGSGVSTSMVAQQFHQGSLQFTNNALDLAINGNGMFITTPEFGSQDYSYTRAGAFKLNDSNFMVDSQGNYLMALPVNEDGSVKSVSLSETKPIQIPQTAGQPKSTEEVRMSMNLPAAEGSHDPANFDPTDPTTYNNATSITIYDSLGEPHIQTQYFLKPTGGALNNDNQWITYVTIDDKPVDFADAAGVPLAAVNWDQDTNGDGVADGTQTAITPSGHVGAVISFDDTGNYLGSDPATMITQELGTGVNGAGVLGPGVDGTQRLDLKFDNPTQFASAFEVTALSQDGSTVGRLTNVEVSSDGLVNATYSNGTQEALGKVALARFANEQGLSQQGNTSWKSTQDSGVALVGEPNTGTFGNINSAALEQSNTDLTTELVDLISAQRNFQANSRALDISNQLQQNILQIR</sequence>